<evidence type="ECO:0000313" key="2">
    <source>
        <dbReference type="Proteomes" id="UP000231057"/>
    </source>
</evidence>
<dbReference type="EMBL" id="CP018092">
    <property type="protein sequence ID" value="ATS17719.1"/>
    <property type="molecule type" value="Genomic_DNA"/>
</dbReference>
<evidence type="ECO:0000313" key="1">
    <source>
        <dbReference type="EMBL" id="ATS17719.1"/>
    </source>
</evidence>
<keyword evidence="2" id="KW-1185">Reference proteome</keyword>
<dbReference type="Proteomes" id="UP000231057">
    <property type="component" value="Chromosome"/>
</dbReference>
<reference evidence="1 2" key="1">
    <citation type="submission" date="2016-11" db="EMBL/GenBank/DDBJ databases">
        <title>Complete genome sequence of thermophilic cyanobacteria strain Synechococcus sp. PCC6715.</title>
        <authorList>
            <person name="Tang J."/>
            <person name="Daroch M."/>
            <person name="Liang Y."/>
            <person name="Jiang D."/>
            <person name="Shah M."/>
        </authorList>
    </citation>
    <scope>NUCLEOTIDE SEQUENCE [LARGE SCALE GENOMIC DNA]</scope>
    <source>
        <strain evidence="1 2">PCC 6715</strain>
    </source>
</reference>
<gene>
    <name evidence="1" type="ORF">BRW62_01995</name>
</gene>
<protein>
    <submittedName>
        <fullName evidence="1">Uncharacterized protein</fullName>
    </submittedName>
</protein>
<name>A0A2D2PZN8_PARLV</name>
<reference evidence="2" key="2">
    <citation type="journal article" date="2022" name="Front. Microbiol.">
        <title>Comparative Genomic Analysis Revealed Distinct Molecular Components and Organization of CO2-Concentrating Mechanism in Thermophilic Cyanobacteria.</title>
        <authorList>
            <person name="Tang J."/>
            <person name="Zhou H."/>
            <person name="Yao D."/>
            <person name="Riaz S."/>
            <person name="You D."/>
            <person name="Klepacz-Smolka A."/>
            <person name="Daroch M."/>
        </authorList>
    </citation>
    <scope>NUCLEOTIDE SEQUENCE [LARGE SCALE GENOMIC DNA]</scope>
    <source>
        <strain evidence="2">PCC 6715</strain>
    </source>
</reference>
<sequence>MWSFFGNTGNKMWLAIEVKHEKWWGYFWRIVAVREHRNYRSDVGGLKPLRFSEGIQPTQGALAPSKVNYSCPELQCSAELFRC</sequence>
<proteinExistence type="predicted"/>
<accession>A0A2D2PZN8</accession>
<organism evidence="1 2">
    <name type="scientific">Parathermosynechococcus lividus PCC 6715</name>
    <dbReference type="NCBI Taxonomy" id="1917166"/>
    <lineage>
        <taxon>Bacteria</taxon>
        <taxon>Bacillati</taxon>
        <taxon>Cyanobacteriota</taxon>
        <taxon>Cyanophyceae</taxon>
        <taxon>Acaryochloridales</taxon>
        <taxon>Thermosynechococcaceae</taxon>
        <taxon>Parathermosynechococcus</taxon>
    </lineage>
</organism>
<dbReference type="AlphaFoldDB" id="A0A2D2PZN8"/>
<dbReference type="KEGG" id="slw:BRW62_01995"/>